<evidence type="ECO:0000256" key="2">
    <source>
        <dbReference type="ARBA" id="ARBA00009511"/>
    </source>
</evidence>
<keyword evidence="3" id="KW-0963">Cytoplasm</keyword>
<evidence type="ECO:0008006" key="10">
    <source>
        <dbReference type="Google" id="ProtNLM"/>
    </source>
</evidence>
<evidence type="ECO:0000313" key="8">
    <source>
        <dbReference type="Ensembl" id="ENSOSIP00000027778.1"/>
    </source>
</evidence>
<protein>
    <recommendedName>
        <fullName evidence="10">Thymosin beta</fullName>
    </recommendedName>
</protein>
<dbReference type="SMART" id="SM00152">
    <property type="entry name" value="THY"/>
    <property type="match status" value="1"/>
</dbReference>
<name>A0A8C7YJJ8_9TELE</name>
<evidence type="ECO:0000256" key="5">
    <source>
        <dbReference type="ARBA" id="ARBA00023212"/>
    </source>
</evidence>
<dbReference type="GO" id="GO:0030334">
    <property type="term" value="P:regulation of cell migration"/>
    <property type="evidence" value="ECO:0007669"/>
    <property type="project" value="TreeGrafter"/>
</dbReference>
<dbReference type="Ensembl" id="ENSOSIT00000029280.1">
    <property type="protein sequence ID" value="ENSOSIP00000027778.1"/>
    <property type="gene ID" value="ENSOSIG00000014512.1"/>
</dbReference>
<dbReference type="InterPro" id="IPR001152">
    <property type="entry name" value="Beta-thymosin"/>
</dbReference>
<keyword evidence="5" id="KW-0206">Cytoskeleton</keyword>
<dbReference type="PANTHER" id="PTHR12021">
    <property type="entry name" value="THYMOSIN BETA"/>
    <property type="match status" value="1"/>
</dbReference>
<dbReference type="GeneTree" id="ENSGT01150000287242"/>
<dbReference type="GO" id="GO:0005737">
    <property type="term" value="C:cytoplasm"/>
    <property type="evidence" value="ECO:0007669"/>
    <property type="project" value="TreeGrafter"/>
</dbReference>
<dbReference type="AlphaFoldDB" id="A0A8C7YJJ8"/>
<evidence type="ECO:0000256" key="1">
    <source>
        <dbReference type="ARBA" id="ARBA00004245"/>
    </source>
</evidence>
<evidence type="ECO:0000256" key="3">
    <source>
        <dbReference type="ARBA" id="ARBA00022490"/>
    </source>
</evidence>
<feature type="region of interest" description="Disordered" evidence="7">
    <location>
        <begin position="1"/>
        <end position="59"/>
    </location>
</feature>
<dbReference type="Pfam" id="PF01290">
    <property type="entry name" value="Thymosin"/>
    <property type="match status" value="1"/>
</dbReference>
<feature type="compositionally biased region" description="Pro residues" evidence="7">
    <location>
        <begin position="45"/>
        <end position="59"/>
    </location>
</feature>
<evidence type="ECO:0000313" key="9">
    <source>
        <dbReference type="Proteomes" id="UP000694383"/>
    </source>
</evidence>
<dbReference type="GO" id="GO:0005856">
    <property type="term" value="C:cytoskeleton"/>
    <property type="evidence" value="ECO:0007669"/>
    <property type="project" value="UniProtKB-SubCell"/>
</dbReference>
<dbReference type="PROSITE" id="PS00500">
    <property type="entry name" value="THYMOSIN_B4"/>
    <property type="match status" value="1"/>
</dbReference>
<dbReference type="GO" id="GO:0007015">
    <property type="term" value="P:actin filament organization"/>
    <property type="evidence" value="ECO:0007669"/>
    <property type="project" value="InterPro"/>
</dbReference>
<dbReference type="InterPro" id="IPR038386">
    <property type="entry name" value="Beta-thymosin_sf"/>
</dbReference>
<comment type="function">
    <text evidence="6">Plays an important role in the organization of the cytoskeleton. Binds to and sequesters actin monomers (G actin) and therefore inhibits actin polymerization.</text>
</comment>
<dbReference type="PANTHER" id="PTHR12021:SF3">
    <property type="entry name" value="THYMOSIN BETA-4-LIKE"/>
    <property type="match status" value="1"/>
</dbReference>
<dbReference type="FunFam" id="1.20.5.520:FF:000001">
    <property type="entry name" value="Thymosin beta"/>
    <property type="match status" value="1"/>
</dbReference>
<evidence type="ECO:0000256" key="6">
    <source>
        <dbReference type="ARBA" id="ARBA00025497"/>
    </source>
</evidence>
<reference evidence="8" key="1">
    <citation type="submission" date="2025-08" db="UniProtKB">
        <authorList>
            <consortium name="Ensembl"/>
        </authorList>
    </citation>
    <scope>IDENTIFICATION</scope>
</reference>
<reference evidence="8" key="2">
    <citation type="submission" date="2025-09" db="UniProtKB">
        <authorList>
            <consortium name="Ensembl"/>
        </authorList>
    </citation>
    <scope>IDENTIFICATION</scope>
</reference>
<dbReference type="GO" id="GO:0003785">
    <property type="term" value="F:actin monomer binding"/>
    <property type="evidence" value="ECO:0007669"/>
    <property type="project" value="InterPro"/>
</dbReference>
<organism evidence="8 9">
    <name type="scientific">Oryzias sinensis</name>
    <name type="common">Chinese medaka</name>
    <dbReference type="NCBI Taxonomy" id="183150"/>
    <lineage>
        <taxon>Eukaryota</taxon>
        <taxon>Metazoa</taxon>
        <taxon>Chordata</taxon>
        <taxon>Craniata</taxon>
        <taxon>Vertebrata</taxon>
        <taxon>Euteleostomi</taxon>
        <taxon>Actinopterygii</taxon>
        <taxon>Neopterygii</taxon>
        <taxon>Teleostei</taxon>
        <taxon>Neoteleostei</taxon>
        <taxon>Acanthomorphata</taxon>
        <taxon>Ovalentaria</taxon>
        <taxon>Atherinomorphae</taxon>
        <taxon>Beloniformes</taxon>
        <taxon>Adrianichthyidae</taxon>
        <taxon>Oryziinae</taxon>
        <taxon>Oryzias</taxon>
    </lineage>
</organism>
<evidence type="ECO:0000256" key="4">
    <source>
        <dbReference type="ARBA" id="ARBA00023203"/>
    </source>
</evidence>
<sequence>MLWNRKPATMSDKPDISEVESFDKSKLKKTETQEKNPLPTKESESPPPHTPHAPPHTHG</sequence>
<accession>A0A8C7YJJ8</accession>
<keyword evidence="4" id="KW-0009">Actin-binding</keyword>
<dbReference type="Proteomes" id="UP000694383">
    <property type="component" value="Unplaced"/>
</dbReference>
<comment type="similarity">
    <text evidence="2">Belongs to the thymosin beta family.</text>
</comment>
<dbReference type="Gene3D" id="1.20.5.520">
    <property type="entry name" value="Single helix bin"/>
    <property type="match status" value="1"/>
</dbReference>
<evidence type="ECO:0000256" key="7">
    <source>
        <dbReference type="SAM" id="MobiDB-lite"/>
    </source>
</evidence>
<proteinExistence type="inferred from homology"/>
<feature type="compositionally biased region" description="Basic and acidic residues" evidence="7">
    <location>
        <begin position="12"/>
        <end position="34"/>
    </location>
</feature>
<comment type="subcellular location">
    <subcellularLocation>
        <location evidence="1">Cytoplasm</location>
        <location evidence="1">Cytoskeleton</location>
    </subcellularLocation>
</comment>
<keyword evidence="9" id="KW-1185">Reference proteome</keyword>